<feature type="region of interest" description="Disordered" evidence="1">
    <location>
        <begin position="1"/>
        <end position="100"/>
    </location>
</feature>
<dbReference type="GO" id="GO:0016251">
    <property type="term" value="F:RNA polymerase II general transcription initiation factor activity"/>
    <property type="evidence" value="ECO:0007669"/>
    <property type="project" value="TreeGrafter"/>
</dbReference>
<dbReference type="EMBL" id="BSXW01000020">
    <property type="protein sequence ID" value="GMF09844.1"/>
    <property type="molecule type" value="Genomic_DNA"/>
</dbReference>
<dbReference type="InterPro" id="IPR045127">
    <property type="entry name" value="TAF11-like"/>
</dbReference>
<protein>
    <submittedName>
        <fullName evidence="2">Unnamed protein product</fullName>
    </submittedName>
</protein>
<comment type="caution">
    <text evidence="2">The sequence shown here is derived from an EMBL/GenBank/DDBJ whole genome shotgun (WGS) entry which is preliminary data.</text>
</comment>
<sequence>MDADMADAAAAQSPTGPAGNRLDAHAAADDADMALPSASQDTEDEDEAKSLVARHGDVTTDDEPQESTADEEDEEEDEEDEVDEVDSDEDRVELSDSASMLRMMQSLPEDEARRHEQFRRSHFERGAIKRVRRRAAVQLGWAEGR</sequence>
<accession>A0A9W6WNL6</accession>
<name>A0A9W6WNL6_9STRA</name>
<dbReference type="GO" id="GO:0051123">
    <property type="term" value="P:RNA polymerase II preinitiation complex assembly"/>
    <property type="evidence" value="ECO:0007669"/>
    <property type="project" value="InterPro"/>
</dbReference>
<feature type="compositionally biased region" description="Acidic residues" evidence="1">
    <location>
        <begin position="59"/>
        <end position="91"/>
    </location>
</feature>
<organism evidence="2 3">
    <name type="scientific">Phytophthora lilii</name>
    <dbReference type="NCBI Taxonomy" id="2077276"/>
    <lineage>
        <taxon>Eukaryota</taxon>
        <taxon>Sar</taxon>
        <taxon>Stramenopiles</taxon>
        <taxon>Oomycota</taxon>
        <taxon>Peronosporomycetes</taxon>
        <taxon>Peronosporales</taxon>
        <taxon>Peronosporaceae</taxon>
        <taxon>Phytophthora</taxon>
    </lineage>
</organism>
<dbReference type="AlphaFoldDB" id="A0A9W6WNL6"/>
<proteinExistence type="predicted"/>
<gene>
    <name evidence="2" type="ORF">Plil01_000071300</name>
</gene>
<feature type="compositionally biased region" description="Low complexity" evidence="1">
    <location>
        <begin position="1"/>
        <end position="11"/>
    </location>
</feature>
<dbReference type="PANTHER" id="PTHR13218">
    <property type="entry name" value="TRANSCRIPTION INITIATION FACTOR TFIID SUBUNIT 11-RELATED"/>
    <property type="match status" value="1"/>
</dbReference>
<dbReference type="PANTHER" id="PTHR13218:SF8">
    <property type="entry name" value="TRANSCRIPTION INITIATION FACTOR TFIID SUBUNIT 11"/>
    <property type="match status" value="1"/>
</dbReference>
<evidence type="ECO:0000256" key="1">
    <source>
        <dbReference type="SAM" id="MobiDB-lite"/>
    </source>
</evidence>
<evidence type="ECO:0000313" key="2">
    <source>
        <dbReference type="EMBL" id="GMF09844.1"/>
    </source>
</evidence>
<evidence type="ECO:0000313" key="3">
    <source>
        <dbReference type="Proteomes" id="UP001165083"/>
    </source>
</evidence>
<dbReference type="OrthoDB" id="28335at2759"/>
<dbReference type="GO" id="GO:0005669">
    <property type="term" value="C:transcription factor TFIID complex"/>
    <property type="evidence" value="ECO:0007669"/>
    <property type="project" value="InterPro"/>
</dbReference>
<reference evidence="2" key="1">
    <citation type="submission" date="2023-04" db="EMBL/GenBank/DDBJ databases">
        <title>Phytophthora lilii NBRC 32176.</title>
        <authorList>
            <person name="Ichikawa N."/>
            <person name="Sato H."/>
            <person name="Tonouchi N."/>
        </authorList>
    </citation>
    <scope>NUCLEOTIDE SEQUENCE</scope>
    <source>
        <strain evidence="2">NBRC 32176</strain>
    </source>
</reference>
<dbReference type="Proteomes" id="UP001165083">
    <property type="component" value="Unassembled WGS sequence"/>
</dbReference>
<keyword evidence="3" id="KW-1185">Reference proteome</keyword>